<protein>
    <submittedName>
        <fullName evidence="11">Protein kinase-like domain</fullName>
    </submittedName>
</protein>
<evidence type="ECO:0000256" key="6">
    <source>
        <dbReference type="ARBA" id="ARBA00022840"/>
    </source>
</evidence>
<evidence type="ECO:0000256" key="8">
    <source>
        <dbReference type="RuleBase" id="RU000304"/>
    </source>
</evidence>
<dbReference type="GO" id="GO:0005524">
    <property type="term" value="F:ATP binding"/>
    <property type="evidence" value="ECO:0007669"/>
    <property type="project" value="UniProtKB-UniRule"/>
</dbReference>
<dbReference type="InterPro" id="IPR008271">
    <property type="entry name" value="Ser/Thr_kinase_AS"/>
</dbReference>
<accession>A0A0V0QW06</accession>
<evidence type="ECO:0000313" key="11">
    <source>
        <dbReference type="EMBL" id="KRX06374.1"/>
    </source>
</evidence>
<keyword evidence="12" id="KW-1185">Reference proteome</keyword>
<keyword evidence="5 11" id="KW-0418">Kinase</keyword>
<dbReference type="SMART" id="SM00220">
    <property type="entry name" value="S_TKc"/>
    <property type="match status" value="1"/>
</dbReference>
<keyword evidence="2" id="KW-0597">Phosphoprotein</keyword>
<feature type="domain" description="Protein kinase" evidence="9">
    <location>
        <begin position="64"/>
        <end position="321"/>
    </location>
</feature>
<keyword evidence="1 8" id="KW-0723">Serine/threonine-protein kinase</keyword>
<dbReference type="PROSITE" id="PS00107">
    <property type="entry name" value="PROTEIN_KINASE_ATP"/>
    <property type="match status" value="1"/>
</dbReference>
<name>A0A0V0QW06_PSEPJ</name>
<dbReference type="InterPro" id="IPR000961">
    <property type="entry name" value="AGC-kinase_C"/>
</dbReference>
<comment type="similarity">
    <text evidence="8">Belongs to the protein kinase superfamily.</text>
</comment>
<dbReference type="FunFam" id="3.30.200.20:FF:000042">
    <property type="entry name" value="Aurora kinase A"/>
    <property type="match status" value="1"/>
</dbReference>
<dbReference type="OrthoDB" id="5337378at2759"/>
<evidence type="ECO:0000256" key="2">
    <source>
        <dbReference type="ARBA" id="ARBA00022553"/>
    </source>
</evidence>
<evidence type="ECO:0000256" key="7">
    <source>
        <dbReference type="PROSITE-ProRule" id="PRU10141"/>
    </source>
</evidence>
<keyword evidence="4 7" id="KW-0547">Nucleotide-binding</keyword>
<feature type="binding site" evidence="7">
    <location>
        <position position="93"/>
    </location>
    <ligand>
        <name>ATP</name>
        <dbReference type="ChEBI" id="CHEBI:30616"/>
    </ligand>
</feature>
<evidence type="ECO:0000259" key="9">
    <source>
        <dbReference type="PROSITE" id="PS50011"/>
    </source>
</evidence>
<reference evidence="11 12" key="1">
    <citation type="journal article" date="2015" name="Sci. Rep.">
        <title>Genome of the facultative scuticociliatosis pathogen Pseudocohnilembus persalinus provides insight into its virulence through horizontal gene transfer.</title>
        <authorList>
            <person name="Xiong J."/>
            <person name="Wang G."/>
            <person name="Cheng J."/>
            <person name="Tian M."/>
            <person name="Pan X."/>
            <person name="Warren A."/>
            <person name="Jiang C."/>
            <person name="Yuan D."/>
            <person name="Miao W."/>
        </authorList>
    </citation>
    <scope>NUCLEOTIDE SEQUENCE [LARGE SCALE GENOMIC DNA]</scope>
    <source>
        <strain evidence="11">36N120E</strain>
    </source>
</reference>
<dbReference type="OMA" id="ERTNSFC"/>
<dbReference type="SUPFAM" id="SSF56112">
    <property type="entry name" value="Protein kinase-like (PK-like)"/>
    <property type="match status" value="1"/>
</dbReference>
<dbReference type="Proteomes" id="UP000054937">
    <property type="component" value="Unassembled WGS sequence"/>
</dbReference>
<keyword evidence="6 7" id="KW-0067">ATP-binding</keyword>
<keyword evidence="3" id="KW-0808">Transferase</keyword>
<evidence type="ECO:0000256" key="4">
    <source>
        <dbReference type="ARBA" id="ARBA00022741"/>
    </source>
</evidence>
<dbReference type="InParanoid" id="A0A0V0QW06"/>
<evidence type="ECO:0000256" key="5">
    <source>
        <dbReference type="ARBA" id="ARBA00022777"/>
    </source>
</evidence>
<evidence type="ECO:0000256" key="1">
    <source>
        <dbReference type="ARBA" id="ARBA00022527"/>
    </source>
</evidence>
<dbReference type="InterPro" id="IPR000719">
    <property type="entry name" value="Prot_kinase_dom"/>
</dbReference>
<dbReference type="InterPro" id="IPR011009">
    <property type="entry name" value="Kinase-like_dom_sf"/>
</dbReference>
<gene>
    <name evidence="11" type="ORF">PPERSA_04987</name>
</gene>
<evidence type="ECO:0000256" key="3">
    <source>
        <dbReference type="ARBA" id="ARBA00022679"/>
    </source>
</evidence>
<dbReference type="PROSITE" id="PS00108">
    <property type="entry name" value="PROTEIN_KINASE_ST"/>
    <property type="match status" value="1"/>
</dbReference>
<dbReference type="FunFam" id="1.10.510.10:FF:000008">
    <property type="entry name" value="Non-specific serine/threonine protein kinase"/>
    <property type="match status" value="1"/>
</dbReference>
<dbReference type="InterPro" id="IPR017441">
    <property type="entry name" value="Protein_kinase_ATP_BS"/>
</dbReference>
<evidence type="ECO:0000313" key="12">
    <source>
        <dbReference type="Proteomes" id="UP000054937"/>
    </source>
</evidence>
<dbReference type="InterPro" id="IPR045270">
    <property type="entry name" value="STKc_AGC"/>
</dbReference>
<sequence>MEKSAQSENDSTLSQIYDLKVFTTTRINKQKQITKIPQGVPDLLLEPVLQQFGKLDLKMVIEDFEVVKVLGRGAFGKVVLAKYKANQQFYAIKCLKKEAINENNIDRIKVERQILECTNSPFLVKLHFAFQDPNRVYFVIDFKQGGELFFLIQQSRKFSEERAKFYAAQIILALEQLHKNNIIYRDLKPENILLDEKGNLSLADFGLSKIFESNQSEEEQTSHSFVGSAEYISPEILLNQGHSYSTDFWSLGALIYEMIYGLPPFYNKNQQKMFEMTLSREVRFNNKVQCSQECKNLILKLLQKIPKKRPNIIEIKKDEWFKDIDFQKIQNLEVQPPFIPQIENDEWVKNFDKECIQEQPVQSYVDNQKVQNFEIAGITYLEKKI</sequence>
<dbReference type="SMART" id="SM00133">
    <property type="entry name" value="S_TK_X"/>
    <property type="match status" value="1"/>
</dbReference>
<dbReference type="Gene3D" id="3.30.200.20">
    <property type="entry name" value="Phosphorylase Kinase, domain 1"/>
    <property type="match status" value="1"/>
</dbReference>
<dbReference type="PANTHER" id="PTHR24351">
    <property type="entry name" value="RIBOSOMAL PROTEIN S6 KINASE"/>
    <property type="match status" value="1"/>
</dbReference>
<dbReference type="AlphaFoldDB" id="A0A0V0QW06"/>
<organism evidence="11 12">
    <name type="scientific">Pseudocohnilembus persalinus</name>
    <name type="common">Ciliate</name>
    <dbReference type="NCBI Taxonomy" id="266149"/>
    <lineage>
        <taxon>Eukaryota</taxon>
        <taxon>Sar</taxon>
        <taxon>Alveolata</taxon>
        <taxon>Ciliophora</taxon>
        <taxon>Intramacronucleata</taxon>
        <taxon>Oligohymenophorea</taxon>
        <taxon>Scuticociliatia</taxon>
        <taxon>Philasterida</taxon>
        <taxon>Pseudocohnilembidae</taxon>
        <taxon>Pseudocohnilembus</taxon>
    </lineage>
</organism>
<dbReference type="GO" id="GO:0004674">
    <property type="term" value="F:protein serine/threonine kinase activity"/>
    <property type="evidence" value="ECO:0007669"/>
    <property type="project" value="UniProtKB-KW"/>
</dbReference>
<proteinExistence type="inferred from homology"/>
<dbReference type="EMBL" id="LDAU01000096">
    <property type="protein sequence ID" value="KRX06374.1"/>
    <property type="molecule type" value="Genomic_DNA"/>
</dbReference>
<dbReference type="PROSITE" id="PS50011">
    <property type="entry name" value="PROTEIN_KINASE_DOM"/>
    <property type="match status" value="1"/>
</dbReference>
<dbReference type="CDD" id="cd05123">
    <property type="entry name" value="STKc_AGC"/>
    <property type="match status" value="1"/>
</dbReference>
<evidence type="ECO:0000259" key="10">
    <source>
        <dbReference type="PROSITE" id="PS51285"/>
    </source>
</evidence>
<dbReference type="Gene3D" id="1.10.510.10">
    <property type="entry name" value="Transferase(Phosphotransferase) domain 1"/>
    <property type="match status" value="1"/>
</dbReference>
<feature type="domain" description="AGC-kinase C-terminal" evidence="10">
    <location>
        <begin position="322"/>
        <end position="385"/>
    </location>
</feature>
<comment type="caution">
    <text evidence="11">The sequence shown here is derived from an EMBL/GenBank/DDBJ whole genome shotgun (WGS) entry which is preliminary data.</text>
</comment>
<dbReference type="PROSITE" id="PS51285">
    <property type="entry name" value="AGC_KINASE_CTER"/>
    <property type="match status" value="1"/>
</dbReference>
<dbReference type="Pfam" id="PF00069">
    <property type="entry name" value="Pkinase"/>
    <property type="match status" value="1"/>
</dbReference>